<name>A0A4R1HYU4_PSEEN</name>
<evidence type="ECO:0000256" key="2">
    <source>
        <dbReference type="ARBA" id="ARBA00023194"/>
    </source>
</evidence>
<protein>
    <submittedName>
        <fullName evidence="5">Vancomycin aglycone glucosyltransferase</fullName>
    </submittedName>
</protein>
<organism evidence="5 6">
    <name type="scientific">Pseudonocardia endophytica</name>
    <dbReference type="NCBI Taxonomy" id="401976"/>
    <lineage>
        <taxon>Bacteria</taxon>
        <taxon>Bacillati</taxon>
        <taxon>Actinomycetota</taxon>
        <taxon>Actinomycetes</taxon>
        <taxon>Pseudonocardiales</taxon>
        <taxon>Pseudonocardiaceae</taxon>
        <taxon>Pseudonocardia</taxon>
    </lineage>
</organism>
<dbReference type="InterPro" id="IPR002213">
    <property type="entry name" value="UDP_glucos_trans"/>
</dbReference>
<evidence type="ECO:0000259" key="3">
    <source>
        <dbReference type="Pfam" id="PF03033"/>
    </source>
</evidence>
<dbReference type="AlphaFoldDB" id="A0A4R1HYU4"/>
<dbReference type="InterPro" id="IPR004276">
    <property type="entry name" value="GlycoTrans_28_N"/>
</dbReference>
<dbReference type="GO" id="GO:0008194">
    <property type="term" value="F:UDP-glycosyltransferase activity"/>
    <property type="evidence" value="ECO:0007669"/>
    <property type="project" value="InterPro"/>
</dbReference>
<proteinExistence type="predicted"/>
<dbReference type="OrthoDB" id="3253247at2"/>
<comment type="pathway">
    <text evidence="1">Antibiotic biosynthesis; vancomycin biosynthesis.</text>
</comment>
<keyword evidence="6" id="KW-1185">Reference proteome</keyword>
<feature type="domain" description="Erythromycin biosynthesis protein CIII-like C-terminal" evidence="4">
    <location>
        <begin position="259"/>
        <end position="344"/>
    </location>
</feature>
<dbReference type="FunFam" id="3.40.50.2000:FF:000009">
    <property type="entry name" value="Sterol 3-beta-glucosyltransferase UGT80A2"/>
    <property type="match status" value="1"/>
</dbReference>
<sequence>MRVLLATYGTRGDVEPVLALAVQLQELGATVQVCAPPDVELVAVAERSGVALTTFPKPWRSSETAPTTAEERVVDPSEFVTEHIDITFCPLLEAAEQNDVLLASGMLHFVARSVAELTGIPYRFVVFAPVLDLPQRDAVIGPPINAHRSSLGLATIDDVRSLLFTARPWVAADPTLWPVSEPSSVVRSPAWILPDDRPLPPGLEAFLDAGEPPVYVGFGSMRVCEDAAAAATTAARAHGRRTILARGWSGLSAIDDRDDCTVVGEINQQALFRRVAAVVHHGGAGTTTAAARAGAPQVVVPQAADQSYWAARVTELGIGSTHHGARRTTESLSACLDIALSPETRRRADALSDLIPVDGARTAARWLLEFAADRT</sequence>
<evidence type="ECO:0000259" key="4">
    <source>
        <dbReference type="Pfam" id="PF06722"/>
    </source>
</evidence>
<gene>
    <name evidence="5" type="ORF">EV378_2588</name>
</gene>
<dbReference type="GO" id="GO:0033072">
    <property type="term" value="P:vancomycin biosynthetic process"/>
    <property type="evidence" value="ECO:0007669"/>
    <property type="project" value="UniProtKB-UniPathway"/>
</dbReference>
<dbReference type="Gene3D" id="3.40.50.2000">
    <property type="entry name" value="Glycogen Phosphorylase B"/>
    <property type="match status" value="2"/>
</dbReference>
<evidence type="ECO:0000256" key="1">
    <source>
        <dbReference type="ARBA" id="ARBA00004660"/>
    </source>
</evidence>
<evidence type="ECO:0000313" key="6">
    <source>
        <dbReference type="Proteomes" id="UP000295560"/>
    </source>
</evidence>
<dbReference type="Pfam" id="PF06722">
    <property type="entry name" value="EryCIII-like_C"/>
    <property type="match status" value="1"/>
</dbReference>
<dbReference type="SUPFAM" id="SSF53756">
    <property type="entry name" value="UDP-Glycosyltransferase/glycogen phosphorylase"/>
    <property type="match status" value="1"/>
</dbReference>
<feature type="domain" description="Glycosyltransferase family 28 N-terminal" evidence="3">
    <location>
        <begin position="3"/>
        <end position="123"/>
    </location>
</feature>
<dbReference type="GO" id="GO:0016758">
    <property type="term" value="F:hexosyltransferase activity"/>
    <property type="evidence" value="ECO:0007669"/>
    <property type="project" value="InterPro"/>
</dbReference>
<dbReference type="InterPro" id="IPR010610">
    <property type="entry name" value="EryCIII-like_C"/>
</dbReference>
<dbReference type="Proteomes" id="UP000295560">
    <property type="component" value="Unassembled WGS sequence"/>
</dbReference>
<keyword evidence="2" id="KW-0045">Antibiotic biosynthesis</keyword>
<reference evidence="5 6" key="1">
    <citation type="submission" date="2019-03" db="EMBL/GenBank/DDBJ databases">
        <title>Sequencing the genomes of 1000 actinobacteria strains.</title>
        <authorList>
            <person name="Klenk H.-P."/>
        </authorList>
    </citation>
    <scope>NUCLEOTIDE SEQUENCE [LARGE SCALE GENOMIC DNA]</scope>
    <source>
        <strain evidence="5 6">DSM 44969</strain>
    </source>
</reference>
<dbReference type="PANTHER" id="PTHR48050:SF13">
    <property type="entry name" value="STEROL 3-BETA-GLUCOSYLTRANSFERASE UGT80A2"/>
    <property type="match status" value="1"/>
</dbReference>
<dbReference type="Pfam" id="PF03033">
    <property type="entry name" value="Glyco_transf_28"/>
    <property type="match status" value="1"/>
</dbReference>
<dbReference type="EMBL" id="SMFZ01000001">
    <property type="protein sequence ID" value="TCK26743.1"/>
    <property type="molecule type" value="Genomic_DNA"/>
</dbReference>
<comment type="caution">
    <text evidence="5">The sequence shown here is derived from an EMBL/GenBank/DDBJ whole genome shotgun (WGS) entry which is preliminary data.</text>
</comment>
<keyword evidence="5" id="KW-0808">Transferase</keyword>
<dbReference type="InterPro" id="IPR050426">
    <property type="entry name" value="Glycosyltransferase_28"/>
</dbReference>
<evidence type="ECO:0000313" key="5">
    <source>
        <dbReference type="EMBL" id="TCK26743.1"/>
    </source>
</evidence>
<dbReference type="PANTHER" id="PTHR48050">
    <property type="entry name" value="STEROL 3-BETA-GLUCOSYLTRANSFERASE"/>
    <property type="match status" value="1"/>
</dbReference>
<dbReference type="GO" id="GO:0005975">
    <property type="term" value="P:carbohydrate metabolic process"/>
    <property type="evidence" value="ECO:0007669"/>
    <property type="project" value="InterPro"/>
</dbReference>
<accession>A0A4R1HYU4</accession>
<dbReference type="CDD" id="cd03784">
    <property type="entry name" value="GT1_Gtf-like"/>
    <property type="match status" value="1"/>
</dbReference>
<dbReference type="UniPathway" id="UPA00162"/>